<dbReference type="RefSeq" id="WP_344295842.1">
    <property type="nucleotide sequence ID" value="NZ_BAAAPF010000517.1"/>
</dbReference>
<feature type="transmembrane region" description="Helical" evidence="9">
    <location>
        <begin position="97"/>
        <end position="123"/>
    </location>
</feature>
<organism evidence="11 12">
    <name type="scientific">Streptomyces synnematoformans</name>
    <dbReference type="NCBI Taxonomy" id="415721"/>
    <lineage>
        <taxon>Bacteria</taxon>
        <taxon>Bacillati</taxon>
        <taxon>Actinomycetota</taxon>
        <taxon>Actinomycetes</taxon>
        <taxon>Kitasatosporales</taxon>
        <taxon>Streptomycetaceae</taxon>
        <taxon>Streptomyces</taxon>
    </lineage>
</organism>
<dbReference type="PANTHER" id="PTHR42718:SF46">
    <property type="entry name" value="BLR6921 PROTEIN"/>
    <property type="match status" value="1"/>
</dbReference>
<feature type="transmembrane region" description="Helical" evidence="9">
    <location>
        <begin position="286"/>
        <end position="306"/>
    </location>
</feature>
<evidence type="ECO:0000256" key="5">
    <source>
        <dbReference type="ARBA" id="ARBA00022989"/>
    </source>
</evidence>
<accession>A0ABP4KYW6</accession>
<evidence type="ECO:0000256" key="6">
    <source>
        <dbReference type="ARBA" id="ARBA00023136"/>
    </source>
</evidence>
<dbReference type="Gene3D" id="1.20.1250.20">
    <property type="entry name" value="MFS general substrate transporter like domains"/>
    <property type="match status" value="1"/>
</dbReference>
<feature type="transmembrane region" description="Helical" evidence="9">
    <location>
        <begin position="248"/>
        <end position="265"/>
    </location>
</feature>
<evidence type="ECO:0000256" key="7">
    <source>
        <dbReference type="ARBA" id="ARBA00023251"/>
    </source>
</evidence>
<feature type="transmembrane region" description="Helical" evidence="9">
    <location>
        <begin position="451"/>
        <end position="472"/>
    </location>
</feature>
<dbReference type="InterPro" id="IPR020846">
    <property type="entry name" value="MFS_dom"/>
</dbReference>
<keyword evidence="6 9" id="KW-0472">Membrane</keyword>
<feature type="transmembrane region" description="Helical" evidence="9">
    <location>
        <begin position="69"/>
        <end position="85"/>
    </location>
</feature>
<dbReference type="InterPro" id="IPR011701">
    <property type="entry name" value="MFS"/>
</dbReference>
<keyword evidence="4 9" id="KW-0812">Transmembrane</keyword>
<dbReference type="SUPFAM" id="SSF103473">
    <property type="entry name" value="MFS general substrate transporter"/>
    <property type="match status" value="1"/>
</dbReference>
<proteinExistence type="predicted"/>
<dbReference type="EMBL" id="BAAAPF010000517">
    <property type="protein sequence ID" value="GAA1513077.1"/>
    <property type="molecule type" value="Genomic_DNA"/>
</dbReference>
<comment type="subcellular location">
    <subcellularLocation>
        <location evidence="1">Cell membrane</location>
        <topology evidence="1">Multi-pass membrane protein</topology>
    </subcellularLocation>
</comment>
<feature type="transmembrane region" description="Helical" evidence="9">
    <location>
        <begin position="129"/>
        <end position="147"/>
    </location>
</feature>
<keyword evidence="12" id="KW-1185">Reference proteome</keyword>
<feature type="transmembrane region" description="Helical" evidence="9">
    <location>
        <begin position="350"/>
        <end position="366"/>
    </location>
</feature>
<evidence type="ECO:0000313" key="11">
    <source>
        <dbReference type="EMBL" id="GAA1513077.1"/>
    </source>
</evidence>
<dbReference type="CDD" id="cd17321">
    <property type="entry name" value="MFS_MMR_MDR_like"/>
    <property type="match status" value="1"/>
</dbReference>
<feature type="transmembrane region" description="Helical" evidence="9">
    <location>
        <begin position="421"/>
        <end position="439"/>
    </location>
</feature>
<evidence type="ECO:0000256" key="1">
    <source>
        <dbReference type="ARBA" id="ARBA00004651"/>
    </source>
</evidence>
<evidence type="ECO:0000256" key="9">
    <source>
        <dbReference type="SAM" id="Phobius"/>
    </source>
</evidence>
<dbReference type="Gene3D" id="1.20.1720.10">
    <property type="entry name" value="Multidrug resistance protein D"/>
    <property type="match status" value="1"/>
</dbReference>
<sequence length="479" mass="49714">MSTSLRTPTGHDARGRSRGPRGSRGSRPGLALTAIVATQLMFLVDATVVNVALPDIAVDLGFSSTRMSWILNLYTLAFGGLLLLGSRIGDRIGRRRALVAGVLAFTAASLLAGVAPGGGWLLFARTAQGVAAALAAPSTLALIATSFPEGRQRARALSIFASISGAGSALGLVLGGALTDIASWRWVFLINLPVGLAIAWLAPRHLDETPRQRGPFDALGALLGTLGMTSLVYAFIRTAEQSWGDGLALGAFAAAAALLGGFLAVELRVRRPLVVLRLFADRNRSVAYATMLMIPAGMFGVFYFTTQYLQRYLDYSPFRAGLAFLALTLPLFAASRFAPRAQARFGPKRTAVAGLALNTAGILWLSRIDAGSGYADGLLGPLVLMGVGVGLTMMQLTTLILSGVEPADAGSASGLLQTMQYVGGSLGVSVLVSVFDAGLRHSAGHTFYDGTGAAFTAAAGFSAVALLLMSAARGVPRKA</sequence>
<feature type="transmembrane region" description="Helical" evidence="9">
    <location>
        <begin position="30"/>
        <end position="49"/>
    </location>
</feature>
<feature type="transmembrane region" description="Helical" evidence="9">
    <location>
        <begin position="184"/>
        <end position="202"/>
    </location>
</feature>
<protein>
    <submittedName>
        <fullName evidence="11">MFS transporter</fullName>
    </submittedName>
</protein>
<dbReference type="PANTHER" id="PTHR42718">
    <property type="entry name" value="MAJOR FACILITATOR SUPERFAMILY MULTIDRUG TRANSPORTER MFSC"/>
    <property type="match status" value="1"/>
</dbReference>
<evidence type="ECO:0000256" key="4">
    <source>
        <dbReference type="ARBA" id="ARBA00022692"/>
    </source>
</evidence>
<dbReference type="InterPro" id="IPR036259">
    <property type="entry name" value="MFS_trans_sf"/>
</dbReference>
<comment type="caution">
    <text evidence="11">The sequence shown here is derived from an EMBL/GenBank/DDBJ whole genome shotgun (WGS) entry which is preliminary data.</text>
</comment>
<gene>
    <name evidence="11" type="ORF">GCM10009802_66260</name>
</gene>
<keyword evidence="5 9" id="KW-1133">Transmembrane helix</keyword>
<reference evidence="12" key="1">
    <citation type="journal article" date="2019" name="Int. J. Syst. Evol. Microbiol.">
        <title>The Global Catalogue of Microorganisms (GCM) 10K type strain sequencing project: providing services to taxonomists for standard genome sequencing and annotation.</title>
        <authorList>
            <consortium name="The Broad Institute Genomics Platform"/>
            <consortium name="The Broad Institute Genome Sequencing Center for Infectious Disease"/>
            <person name="Wu L."/>
            <person name="Ma J."/>
        </authorList>
    </citation>
    <scope>NUCLEOTIDE SEQUENCE [LARGE SCALE GENOMIC DNA]</scope>
    <source>
        <strain evidence="12">JCM 15481</strain>
    </source>
</reference>
<name>A0ABP4KYW6_9ACTN</name>
<evidence type="ECO:0000256" key="3">
    <source>
        <dbReference type="ARBA" id="ARBA00022475"/>
    </source>
</evidence>
<feature type="region of interest" description="Disordered" evidence="8">
    <location>
        <begin position="1"/>
        <end position="26"/>
    </location>
</feature>
<evidence type="ECO:0000313" key="12">
    <source>
        <dbReference type="Proteomes" id="UP001500443"/>
    </source>
</evidence>
<feature type="transmembrane region" description="Helical" evidence="9">
    <location>
        <begin position="159"/>
        <end position="178"/>
    </location>
</feature>
<keyword evidence="2" id="KW-0813">Transport</keyword>
<feature type="transmembrane region" description="Helical" evidence="9">
    <location>
        <begin position="214"/>
        <end position="236"/>
    </location>
</feature>
<feature type="domain" description="Major facilitator superfamily (MFS) profile" evidence="10">
    <location>
        <begin position="31"/>
        <end position="477"/>
    </location>
</feature>
<dbReference type="Pfam" id="PF07690">
    <property type="entry name" value="MFS_1"/>
    <property type="match status" value="1"/>
</dbReference>
<feature type="transmembrane region" description="Helical" evidence="9">
    <location>
        <begin position="378"/>
        <end position="401"/>
    </location>
</feature>
<keyword evidence="3" id="KW-1003">Cell membrane</keyword>
<evidence type="ECO:0000256" key="8">
    <source>
        <dbReference type="SAM" id="MobiDB-lite"/>
    </source>
</evidence>
<evidence type="ECO:0000259" key="10">
    <source>
        <dbReference type="PROSITE" id="PS50850"/>
    </source>
</evidence>
<dbReference type="PROSITE" id="PS50850">
    <property type="entry name" value="MFS"/>
    <property type="match status" value="1"/>
</dbReference>
<evidence type="ECO:0000256" key="2">
    <source>
        <dbReference type="ARBA" id="ARBA00022448"/>
    </source>
</evidence>
<keyword evidence="7" id="KW-0046">Antibiotic resistance</keyword>
<dbReference type="Proteomes" id="UP001500443">
    <property type="component" value="Unassembled WGS sequence"/>
</dbReference>
<feature type="transmembrane region" description="Helical" evidence="9">
    <location>
        <begin position="318"/>
        <end position="338"/>
    </location>
</feature>